<gene>
    <name evidence="4" type="ORF">SAMN05421638_1895</name>
</gene>
<reference evidence="5" key="1">
    <citation type="submission" date="2016-10" db="EMBL/GenBank/DDBJ databases">
        <authorList>
            <person name="Varghese N."/>
            <person name="Submissions S."/>
        </authorList>
    </citation>
    <scope>NUCLEOTIDE SEQUENCE [LARGE SCALE GENOMIC DNA]</scope>
    <source>
        <strain evidence="5">DSM 22251</strain>
    </source>
</reference>
<dbReference type="InterPro" id="IPR001296">
    <property type="entry name" value="Glyco_trans_1"/>
</dbReference>
<accession>A0A1I3MZY4</accession>
<sequence>MKVKVLLDLERLRRPHSGIANVFRNLARGIEETQHNFNFTYFGVFTTINFPLNEQKKWKRLHKIYENFSQKFDIIHVSHQASLYFTRKYKNSIKIVTLHDLNFLHENLPEKKKKKLLLRLNKNLEYADYIVCISQFVKADFEKNIGLFRLKKLKKVEVIHNGIQLPEVRKYKLGKFACLAAKKYMLNIGVLFDKKNQLKLVEMLPFLEEDLVLVASGEKEPYATEVRNKIKELKLENRVHFLKNISEEEKYALIQNCEAMCHPSTAEGFGIPPIEAMAFGKPVFLSEYTSLPEIGGDSAFYFKNFEPKLMAKFYREKMKFYHENPEEFSLKIKNWVKQFDYKAMAKNYLNFYEKILEDSIS</sequence>
<feature type="domain" description="Glycosyltransferase subfamily 4-like N-terminal" evidence="3">
    <location>
        <begin position="56"/>
        <end position="164"/>
    </location>
</feature>
<dbReference type="PANTHER" id="PTHR46401:SF2">
    <property type="entry name" value="GLYCOSYLTRANSFERASE WBBK-RELATED"/>
    <property type="match status" value="1"/>
</dbReference>
<name>A0A1I3MZY4_9FLAO</name>
<proteinExistence type="predicted"/>
<dbReference type="PANTHER" id="PTHR46401">
    <property type="entry name" value="GLYCOSYLTRANSFERASE WBBK-RELATED"/>
    <property type="match status" value="1"/>
</dbReference>
<dbReference type="Proteomes" id="UP000242560">
    <property type="component" value="Unassembled WGS sequence"/>
</dbReference>
<keyword evidence="5" id="KW-1185">Reference proteome</keyword>
<evidence type="ECO:0000259" key="3">
    <source>
        <dbReference type="Pfam" id="PF13439"/>
    </source>
</evidence>
<evidence type="ECO:0000259" key="2">
    <source>
        <dbReference type="Pfam" id="PF00534"/>
    </source>
</evidence>
<dbReference type="GO" id="GO:0016757">
    <property type="term" value="F:glycosyltransferase activity"/>
    <property type="evidence" value="ECO:0007669"/>
    <property type="project" value="InterPro"/>
</dbReference>
<dbReference type="CDD" id="cd03809">
    <property type="entry name" value="GT4_MtfB-like"/>
    <property type="match status" value="1"/>
</dbReference>
<evidence type="ECO:0000313" key="5">
    <source>
        <dbReference type="Proteomes" id="UP000242560"/>
    </source>
</evidence>
<dbReference type="AlphaFoldDB" id="A0A1I3MZY4"/>
<dbReference type="Pfam" id="PF13439">
    <property type="entry name" value="Glyco_transf_4"/>
    <property type="match status" value="1"/>
</dbReference>
<dbReference type="InterPro" id="IPR028098">
    <property type="entry name" value="Glyco_trans_4-like_N"/>
</dbReference>
<dbReference type="SUPFAM" id="SSF53756">
    <property type="entry name" value="UDP-Glycosyltransferase/glycogen phosphorylase"/>
    <property type="match status" value="1"/>
</dbReference>
<dbReference type="Pfam" id="PF00534">
    <property type="entry name" value="Glycos_transf_1"/>
    <property type="match status" value="1"/>
</dbReference>
<dbReference type="EMBL" id="FORQ01000003">
    <property type="protein sequence ID" value="SFJ02531.1"/>
    <property type="molecule type" value="Genomic_DNA"/>
</dbReference>
<dbReference type="RefSeq" id="WP_089820088.1">
    <property type="nucleotide sequence ID" value="NZ_FORQ01000003.1"/>
</dbReference>
<organism evidence="4 5">
    <name type="scientific">Kaistella treverensis</name>
    <dbReference type="NCBI Taxonomy" id="631455"/>
    <lineage>
        <taxon>Bacteria</taxon>
        <taxon>Pseudomonadati</taxon>
        <taxon>Bacteroidota</taxon>
        <taxon>Flavobacteriia</taxon>
        <taxon>Flavobacteriales</taxon>
        <taxon>Weeksellaceae</taxon>
        <taxon>Chryseobacterium group</taxon>
        <taxon>Kaistella</taxon>
    </lineage>
</organism>
<dbReference type="Gene3D" id="3.40.50.2000">
    <property type="entry name" value="Glycogen Phosphorylase B"/>
    <property type="match status" value="2"/>
</dbReference>
<protein>
    <submittedName>
        <fullName evidence="4">Glycosyltransferase involved in cell wall bisynthesis</fullName>
    </submittedName>
</protein>
<evidence type="ECO:0000256" key="1">
    <source>
        <dbReference type="ARBA" id="ARBA00022679"/>
    </source>
</evidence>
<keyword evidence="1 4" id="KW-0808">Transferase</keyword>
<feature type="domain" description="Glycosyl transferase family 1" evidence="2">
    <location>
        <begin position="182"/>
        <end position="306"/>
    </location>
</feature>
<evidence type="ECO:0000313" key="4">
    <source>
        <dbReference type="EMBL" id="SFJ02531.1"/>
    </source>
</evidence>